<gene>
    <name evidence="2" type="ORF">QN277_011659</name>
</gene>
<proteinExistence type="predicted"/>
<name>A0AAE1MZH8_9FABA</name>
<feature type="compositionally biased region" description="Polar residues" evidence="1">
    <location>
        <begin position="40"/>
        <end position="52"/>
    </location>
</feature>
<comment type="caution">
    <text evidence="2">The sequence shown here is derived from an EMBL/GenBank/DDBJ whole genome shotgun (WGS) entry which is preliminary data.</text>
</comment>
<organism evidence="2 3">
    <name type="scientific">Acacia crassicarpa</name>
    <name type="common">northern wattle</name>
    <dbReference type="NCBI Taxonomy" id="499986"/>
    <lineage>
        <taxon>Eukaryota</taxon>
        <taxon>Viridiplantae</taxon>
        <taxon>Streptophyta</taxon>
        <taxon>Embryophyta</taxon>
        <taxon>Tracheophyta</taxon>
        <taxon>Spermatophyta</taxon>
        <taxon>Magnoliopsida</taxon>
        <taxon>eudicotyledons</taxon>
        <taxon>Gunneridae</taxon>
        <taxon>Pentapetalae</taxon>
        <taxon>rosids</taxon>
        <taxon>fabids</taxon>
        <taxon>Fabales</taxon>
        <taxon>Fabaceae</taxon>
        <taxon>Caesalpinioideae</taxon>
        <taxon>mimosoid clade</taxon>
        <taxon>Acacieae</taxon>
        <taxon>Acacia</taxon>
    </lineage>
</organism>
<evidence type="ECO:0000256" key="1">
    <source>
        <dbReference type="SAM" id="MobiDB-lite"/>
    </source>
</evidence>
<evidence type="ECO:0000313" key="2">
    <source>
        <dbReference type="EMBL" id="KAK4279971.1"/>
    </source>
</evidence>
<feature type="region of interest" description="Disordered" evidence="1">
    <location>
        <begin position="40"/>
        <end position="68"/>
    </location>
</feature>
<evidence type="ECO:0000313" key="3">
    <source>
        <dbReference type="Proteomes" id="UP001293593"/>
    </source>
</evidence>
<dbReference type="EMBL" id="JAWXYG010000002">
    <property type="protein sequence ID" value="KAK4279971.1"/>
    <property type="molecule type" value="Genomic_DNA"/>
</dbReference>
<dbReference type="Proteomes" id="UP001293593">
    <property type="component" value="Unassembled WGS sequence"/>
</dbReference>
<dbReference type="AlphaFoldDB" id="A0AAE1MZH8"/>
<protein>
    <submittedName>
        <fullName evidence="2">Uncharacterized protein</fullName>
    </submittedName>
</protein>
<reference evidence="2" key="1">
    <citation type="submission" date="2023-10" db="EMBL/GenBank/DDBJ databases">
        <title>Chromosome-level genome of the transformable northern wattle, Acacia crassicarpa.</title>
        <authorList>
            <person name="Massaro I."/>
            <person name="Sinha N.R."/>
            <person name="Poethig S."/>
            <person name="Leichty A.R."/>
        </authorList>
    </citation>
    <scope>NUCLEOTIDE SEQUENCE</scope>
    <source>
        <strain evidence="2">Acra3RX</strain>
        <tissue evidence="2">Leaf</tissue>
    </source>
</reference>
<sequence length="91" mass="10016">MQEQGNTAYKLTTQAEVQHNSCLDCPCPDCCFELQPPGTVSSSCGTHGGNTPSSSSNYDSSRRQNQGKRNPLLACWKQLFSTNIHHDQNNN</sequence>
<keyword evidence="3" id="KW-1185">Reference proteome</keyword>
<accession>A0AAE1MZH8</accession>